<dbReference type="InterPro" id="IPR007627">
    <property type="entry name" value="RNA_pol_sigma70_r2"/>
</dbReference>
<proteinExistence type="predicted"/>
<dbReference type="InterPro" id="IPR013324">
    <property type="entry name" value="RNA_pol_sigma_r3/r4-like"/>
</dbReference>
<dbReference type="EMBL" id="CP154795">
    <property type="protein sequence ID" value="XAN06371.1"/>
    <property type="molecule type" value="Genomic_DNA"/>
</dbReference>
<dbReference type="SUPFAM" id="SSF88946">
    <property type="entry name" value="Sigma2 domain of RNA polymerase sigma factors"/>
    <property type="match status" value="1"/>
</dbReference>
<gene>
    <name evidence="8" type="ORF">AADG42_03295</name>
</gene>
<feature type="domain" description="RNA polymerase sigma-70 region 4" evidence="7">
    <location>
        <begin position="201"/>
        <end position="244"/>
    </location>
</feature>
<keyword evidence="4" id="KW-0804">Transcription</keyword>
<dbReference type="Gene3D" id="1.10.10.10">
    <property type="entry name" value="Winged helix-like DNA-binding domain superfamily/Winged helix DNA-binding domain"/>
    <property type="match status" value="2"/>
</dbReference>
<evidence type="ECO:0000256" key="2">
    <source>
        <dbReference type="ARBA" id="ARBA00023082"/>
    </source>
</evidence>
<evidence type="ECO:0000313" key="9">
    <source>
        <dbReference type="Proteomes" id="UP001442841"/>
    </source>
</evidence>
<protein>
    <submittedName>
        <fullName evidence="8">Sigma-70 family RNA polymerase sigma factor</fullName>
    </submittedName>
</protein>
<dbReference type="Pfam" id="PF04542">
    <property type="entry name" value="Sigma70_r2"/>
    <property type="match status" value="1"/>
</dbReference>
<reference evidence="8 9" key="1">
    <citation type="submission" date="2024-04" db="EMBL/GenBank/DDBJ databases">
        <title>Isolation of an actinomycete strain from pig manure.</title>
        <authorList>
            <person name="Gong T."/>
            <person name="Yu Z."/>
            <person name="An M."/>
            <person name="Wei C."/>
            <person name="Yang W."/>
            <person name="Liu L."/>
        </authorList>
    </citation>
    <scope>NUCLEOTIDE SEQUENCE [LARGE SCALE GENOMIC DNA]</scope>
    <source>
        <strain evidence="8 9">ZF39</strain>
    </source>
</reference>
<dbReference type="PANTHER" id="PTHR30385:SF4">
    <property type="entry name" value="RNA POLYMERASE SIGMA-E FACTOR"/>
    <property type="match status" value="1"/>
</dbReference>
<dbReference type="CDD" id="cd06171">
    <property type="entry name" value="Sigma70_r4"/>
    <property type="match status" value="1"/>
</dbReference>
<keyword evidence="2" id="KW-0731">Sigma factor</keyword>
<dbReference type="NCBIfam" id="TIGR02937">
    <property type="entry name" value="sigma70-ECF"/>
    <property type="match status" value="1"/>
</dbReference>
<feature type="domain" description="RNA polymerase sigma-70 region 2" evidence="6">
    <location>
        <begin position="51"/>
        <end position="115"/>
    </location>
</feature>
<dbReference type="InterPro" id="IPR007624">
    <property type="entry name" value="RNA_pol_sigma70_r3"/>
</dbReference>
<organism evidence="8 9">
    <name type="scientific">Ammonicoccus fulvus</name>
    <dbReference type="NCBI Taxonomy" id="3138240"/>
    <lineage>
        <taxon>Bacteria</taxon>
        <taxon>Bacillati</taxon>
        <taxon>Actinomycetota</taxon>
        <taxon>Actinomycetes</taxon>
        <taxon>Propionibacteriales</taxon>
        <taxon>Propionibacteriaceae</taxon>
        <taxon>Ammonicoccus</taxon>
    </lineage>
</organism>
<dbReference type="PANTHER" id="PTHR30385">
    <property type="entry name" value="SIGMA FACTOR F FLAGELLAR"/>
    <property type="match status" value="1"/>
</dbReference>
<accession>A0ABZ3FK22</accession>
<evidence type="ECO:0000256" key="4">
    <source>
        <dbReference type="ARBA" id="ARBA00023163"/>
    </source>
</evidence>
<dbReference type="Pfam" id="PF04539">
    <property type="entry name" value="Sigma70_r3"/>
    <property type="match status" value="1"/>
</dbReference>
<evidence type="ECO:0000256" key="3">
    <source>
        <dbReference type="ARBA" id="ARBA00023125"/>
    </source>
</evidence>
<dbReference type="InterPro" id="IPR014284">
    <property type="entry name" value="RNA_pol_sigma-70_dom"/>
</dbReference>
<keyword evidence="9" id="KW-1185">Reference proteome</keyword>
<evidence type="ECO:0000259" key="7">
    <source>
        <dbReference type="Pfam" id="PF04545"/>
    </source>
</evidence>
<dbReference type="RefSeq" id="WP_425307801.1">
    <property type="nucleotide sequence ID" value="NZ_CP154795.1"/>
</dbReference>
<dbReference type="InterPro" id="IPR036388">
    <property type="entry name" value="WH-like_DNA-bd_sf"/>
</dbReference>
<dbReference type="Pfam" id="PF04545">
    <property type="entry name" value="Sigma70_r4"/>
    <property type="match status" value="1"/>
</dbReference>
<evidence type="ECO:0000259" key="5">
    <source>
        <dbReference type="Pfam" id="PF04539"/>
    </source>
</evidence>
<keyword evidence="3" id="KW-0238">DNA-binding</keyword>
<evidence type="ECO:0000313" key="8">
    <source>
        <dbReference type="EMBL" id="XAN06371.1"/>
    </source>
</evidence>
<evidence type="ECO:0000256" key="1">
    <source>
        <dbReference type="ARBA" id="ARBA00023015"/>
    </source>
</evidence>
<dbReference type="Gene3D" id="1.20.120.1810">
    <property type="match status" value="1"/>
</dbReference>
<sequence>MPHDLSAVPADSLRPQRSTLDHCVDTILSPARHDSPDDVAALVAEVVMVALPLADSLARRYQGRGVDPDDLLQVARLGLVKAAQRYRPGSPGGFSAYAIPTITGEIKRHFRDHQWLVRPPRAIQDLRRRVADCRGALSQALGRTVTDEEIARELGIDADLVRAVVLAGGAYGATSDEALAEHPVREHGFDHVLGYLTMQSLLDRLDERDARLFLLRFVEGWSQSAIAAELGVSQMQVSRLLGRLTLRIRRELGAQDPTD</sequence>
<name>A0ABZ3FK22_9ACTN</name>
<dbReference type="Proteomes" id="UP001442841">
    <property type="component" value="Chromosome"/>
</dbReference>
<evidence type="ECO:0000259" key="6">
    <source>
        <dbReference type="Pfam" id="PF04542"/>
    </source>
</evidence>
<dbReference type="InterPro" id="IPR013325">
    <property type="entry name" value="RNA_pol_sigma_r2"/>
</dbReference>
<dbReference type="InterPro" id="IPR007630">
    <property type="entry name" value="RNA_pol_sigma70_r4"/>
</dbReference>
<dbReference type="SUPFAM" id="SSF88659">
    <property type="entry name" value="Sigma3 and sigma4 domains of RNA polymerase sigma factors"/>
    <property type="match status" value="2"/>
</dbReference>
<feature type="domain" description="RNA polymerase sigma-70 region 3" evidence="5">
    <location>
        <begin position="127"/>
        <end position="168"/>
    </location>
</feature>
<keyword evidence="1" id="KW-0805">Transcription regulation</keyword>